<name>A0A9P3UPM1_LYOSH</name>
<organism evidence="2 3">
    <name type="scientific">Lyophyllum shimeji</name>
    <name type="common">Hon-shimeji</name>
    <name type="synonym">Tricholoma shimeji</name>
    <dbReference type="NCBI Taxonomy" id="47721"/>
    <lineage>
        <taxon>Eukaryota</taxon>
        <taxon>Fungi</taxon>
        <taxon>Dikarya</taxon>
        <taxon>Basidiomycota</taxon>
        <taxon>Agaricomycotina</taxon>
        <taxon>Agaricomycetes</taxon>
        <taxon>Agaricomycetidae</taxon>
        <taxon>Agaricales</taxon>
        <taxon>Tricholomatineae</taxon>
        <taxon>Lyophyllaceae</taxon>
        <taxon>Lyophyllum</taxon>
    </lineage>
</organism>
<dbReference type="SUPFAM" id="SSF52047">
    <property type="entry name" value="RNI-like"/>
    <property type="match status" value="1"/>
</dbReference>
<accession>A0A9P3UPM1</accession>
<keyword evidence="1" id="KW-0732">Signal</keyword>
<dbReference type="AlphaFoldDB" id="A0A9P3UPM1"/>
<feature type="chain" id="PRO_5040105361" evidence="1">
    <location>
        <begin position="21"/>
        <end position="396"/>
    </location>
</feature>
<reference evidence="2" key="1">
    <citation type="submission" date="2022-07" db="EMBL/GenBank/DDBJ databases">
        <title>The genome of Lyophyllum shimeji provides insight into the initial evolution of ectomycorrhizal fungal genome.</title>
        <authorList>
            <person name="Kobayashi Y."/>
            <person name="Shibata T."/>
            <person name="Hirakawa H."/>
            <person name="Shigenobu S."/>
            <person name="Nishiyama T."/>
            <person name="Yamada A."/>
            <person name="Hasebe M."/>
            <person name="Kawaguchi M."/>
        </authorList>
    </citation>
    <scope>NUCLEOTIDE SEQUENCE</scope>
    <source>
        <strain evidence="2">AT787</strain>
    </source>
</reference>
<evidence type="ECO:0000313" key="2">
    <source>
        <dbReference type="EMBL" id="GLB40437.1"/>
    </source>
</evidence>
<dbReference type="InterPro" id="IPR032675">
    <property type="entry name" value="LRR_dom_sf"/>
</dbReference>
<evidence type="ECO:0000313" key="3">
    <source>
        <dbReference type="Proteomes" id="UP001063166"/>
    </source>
</evidence>
<keyword evidence="3" id="KW-1185">Reference proteome</keyword>
<gene>
    <name evidence="2" type="ORF">LshimejAT787_0803080</name>
</gene>
<feature type="signal peptide" evidence="1">
    <location>
        <begin position="1"/>
        <end position="20"/>
    </location>
</feature>
<proteinExistence type="predicted"/>
<evidence type="ECO:0000256" key="1">
    <source>
        <dbReference type="SAM" id="SignalP"/>
    </source>
</evidence>
<dbReference type="Proteomes" id="UP001063166">
    <property type="component" value="Unassembled WGS sequence"/>
</dbReference>
<dbReference type="EMBL" id="BRPK01000008">
    <property type="protein sequence ID" value="GLB40437.1"/>
    <property type="molecule type" value="Genomic_DNA"/>
</dbReference>
<protein>
    <submittedName>
        <fullName evidence="2">Uncharacterized protein</fullName>
    </submittedName>
</protein>
<sequence>MKLWLSRAASLPLSITLSSCTITRRCRDVILPYLPRCRHLEISNVEAAVGIRIPAHYHFPDLETLHFRCTPIGSSVVDISVARESAPRLSEVLWEDGHRYIRSSYGAQRDLPSLPWAQLKRLTLGDGTAMRTSSASLLDCLAQCPMLEHADLNVVYQYTAPRVTVLLSSLLTLRLRAIPEDIGRNTILNYLNVPKLRELTLEGGQLNVPDLASFSQRSSFELETFQLRNVFIPLQSLIAALDLMSRSLKSLAIAHSKTFLTDSYVELLCRSLNRLYPRRLLKILREPLNTLLLRYSNFLVYLPDLIRIASPPWAPAWMVGWRLPLAVGPVQGDTAFKCPKVTHVEVDKNPWRIERGGLWLDLIVDMDIPASSGLEHDLEIIAGVYPLLYAWCRSFL</sequence>
<dbReference type="Gene3D" id="3.80.10.10">
    <property type="entry name" value="Ribonuclease Inhibitor"/>
    <property type="match status" value="1"/>
</dbReference>
<comment type="caution">
    <text evidence="2">The sequence shown here is derived from an EMBL/GenBank/DDBJ whole genome shotgun (WGS) entry which is preliminary data.</text>
</comment>
<dbReference type="PROSITE" id="PS51257">
    <property type="entry name" value="PROKAR_LIPOPROTEIN"/>
    <property type="match status" value="1"/>
</dbReference>